<evidence type="ECO:0000313" key="2">
    <source>
        <dbReference type="EMBL" id="UTZ28365.1"/>
    </source>
</evidence>
<organism evidence="2 5">
    <name type="scientific">Vibrio campbellii</name>
    <dbReference type="NCBI Taxonomy" id="680"/>
    <lineage>
        <taxon>Bacteria</taxon>
        <taxon>Pseudomonadati</taxon>
        <taxon>Pseudomonadota</taxon>
        <taxon>Gammaproteobacteria</taxon>
        <taxon>Vibrionales</taxon>
        <taxon>Vibrionaceae</taxon>
        <taxon>Vibrio</taxon>
    </lineage>
</organism>
<proteinExistence type="predicted"/>
<keyword evidence="6" id="KW-1185">Reference proteome</keyword>
<dbReference type="Pfam" id="PF03891">
    <property type="entry name" value="DUF333"/>
    <property type="match status" value="1"/>
</dbReference>
<dbReference type="InterPro" id="IPR005590">
    <property type="entry name" value="DUF333"/>
</dbReference>
<dbReference type="PANTHER" id="PTHR38008:SF2">
    <property type="entry name" value="HEMOLYSIN"/>
    <property type="match status" value="1"/>
</dbReference>
<feature type="chain" id="PRO_5015032643" evidence="1">
    <location>
        <begin position="26"/>
        <end position="86"/>
    </location>
</feature>
<dbReference type="Proteomes" id="UP001059912">
    <property type="component" value="Chromosome 2"/>
</dbReference>
<dbReference type="EMBL" id="CP050471">
    <property type="protein sequence ID" value="UTZ33772.1"/>
    <property type="molecule type" value="Genomic_DNA"/>
</dbReference>
<dbReference type="Proteomes" id="UP001058687">
    <property type="component" value="Chromosome 2"/>
</dbReference>
<evidence type="ECO:0000313" key="4">
    <source>
        <dbReference type="EMBL" id="WDG10888.1"/>
    </source>
</evidence>
<evidence type="ECO:0000313" key="6">
    <source>
        <dbReference type="Proteomes" id="UP001059912"/>
    </source>
</evidence>
<name>A0A0A3FKH3_9VIBR</name>
<dbReference type="Proteomes" id="UP001219537">
    <property type="component" value="Chromosome 2"/>
</dbReference>
<dbReference type="PROSITE" id="PS51257">
    <property type="entry name" value="PROKAR_LIPOPROTEIN"/>
    <property type="match status" value="1"/>
</dbReference>
<gene>
    <name evidence="2" type="ORF">HB761_16820</name>
    <name evidence="3" type="ORF">HB762_21155</name>
    <name evidence="4" type="ORF">PUN50_26360</name>
</gene>
<keyword evidence="1" id="KW-0732">Signal</keyword>
<dbReference type="EMBL" id="CP050468">
    <property type="protein sequence ID" value="UTZ28365.1"/>
    <property type="molecule type" value="Genomic_DNA"/>
</dbReference>
<sequence length="86" mass="9522">MKKTTLVTAVAAAMVLAGCSTYEGATRSNEYTAAANPAAVYCVQQGGELDTVTENGERVTYCQLSENERFEQWEYYRNNHKEDGES</sequence>
<reference evidence="2" key="1">
    <citation type="submission" date="2020-03" db="EMBL/GenBank/DDBJ databases">
        <title>Five strains of Vibrio campbellii isolated from Mariana Trench.</title>
        <authorList>
            <person name="Liang J."/>
            <person name="Zhang X.-H."/>
        </authorList>
    </citation>
    <scope>NUCLEOTIDE SEQUENCE</scope>
    <source>
        <strain evidence="3">LJC013</strain>
        <strain evidence="2">LJC014</strain>
    </source>
</reference>
<reference evidence="4" key="2">
    <citation type="submission" date="2023-02" db="EMBL/GenBank/DDBJ databases">
        <title>Isolation, identification, and genome analysis of Vibrio campbellii in the Penaeus vannamei larvae stage.</title>
        <authorList>
            <person name="Huang T."/>
            <person name="Zhang B."/>
        </authorList>
    </citation>
    <scope>NUCLEOTIDE SEQUENCE</scope>
    <source>
        <strain evidence="4">20220413_1</strain>
    </source>
</reference>
<dbReference type="GeneID" id="67379017"/>
<feature type="signal peptide" evidence="1">
    <location>
        <begin position="1"/>
        <end position="25"/>
    </location>
</feature>
<protein>
    <submittedName>
        <fullName evidence="2">DUF333 domain-containing protein</fullName>
    </submittedName>
</protein>
<dbReference type="AlphaFoldDB" id="A0A0A3FKH3"/>
<evidence type="ECO:0000256" key="1">
    <source>
        <dbReference type="SAM" id="SignalP"/>
    </source>
</evidence>
<accession>A0A0A3FKH3</accession>
<dbReference type="EMBL" id="CP117989">
    <property type="protein sequence ID" value="WDG10888.1"/>
    <property type="molecule type" value="Genomic_DNA"/>
</dbReference>
<dbReference type="OMA" id="RVEQWEY"/>
<evidence type="ECO:0000313" key="3">
    <source>
        <dbReference type="EMBL" id="UTZ33772.1"/>
    </source>
</evidence>
<dbReference type="PANTHER" id="PTHR38008">
    <property type="entry name" value="HEMOLYSIN-RELATED"/>
    <property type="match status" value="1"/>
</dbReference>
<evidence type="ECO:0000313" key="5">
    <source>
        <dbReference type="Proteomes" id="UP001058687"/>
    </source>
</evidence>
<dbReference type="OrthoDB" id="148878at2"/>
<dbReference type="RefSeq" id="WP_005535975.1">
    <property type="nucleotide sequence ID" value="NZ_BBKG01000015.1"/>
</dbReference>